<organism evidence="2 3">
    <name type="scientific">Naganishia liquefaciens</name>
    <dbReference type="NCBI Taxonomy" id="104408"/>
    <lineage>
        <taxon>Eukaryota</taxon>
        <taxon>Fungi</taxon>
        <taxon>Dikarya</taxon>
        <taxon>Basidiomycota</taxon>
        <taxon>Agaricomycotina</taxon>
        <taxon>Tremellomycetes</taxon>
        <taxon>Filobasidiales</taxon>
        <taxon>Filobasidiaceae</taxon>
        <taxon>Naganishia</taxon>
    </lineage>
</organism>
<dbReference type="EMBL" id="BLZA01000009">
    <property type="protein sequence ID" value="GHJ84706.1"/>
    <property type="molecule type" value="Genomic_DNA"/>
</dbReference>
<proteinExistence type="predicted"/>
<protein>
    <submittedName>
        <fullName evidence="2">Uncharacterized protein</fullName>
    </submittedName>
</protein>
<accession>A0A8H3TP12</accession>
<feature type="compositionally biased region" description="Basic and acidic residues" evidence="1">
    <location>
        <begin position="1"/>
        <end position="18"/>
    </location>
</feature>
<dbReference type="Proteomes" id="UP000620104">
    <property type="component" value="Unassembled WGS sequence"/>
</dbReference>
<evidence type="ECO:0000313" key="3">
    <source>
        <dbReference type="Proteomes" id="UP000620104"/>
    </source>
</evidence>
<feature type="region of interest" description="Disordered" evidence="1">
    <location>
        <begin position="1"/>
        <end position="67"/>
    </location>
</feature>
<comment type="caution">
    <text evidence="2">The sequence shown here is derived from an EMBL/GenBank/DDBJ whole genome shotgun (WGS) entry which is preliminary data.</text>
</comment>
<evidence type="ECO:0000313" key="2">
    <source>
        <dbReference type="EMBL" id="GHJ84706.1"/>
    </source>
</evidence>
<name>A0A8H3TP12_9TREE</name>
<gene>
    <name evidence="2" type="ORF">NliqN6_1108</name>
</gene>
<reference evidence="2" key="1">
    <citation type="submission" date="2020-07" db="EMBL/GenBank/DDBJ databases">
        <title>Draft Genome Sequence of a Deep-Sea Yeast, Naganishia (Cryptococcus) liquefaciens strain N6.</title>
        <authorList>
            <person name="Han Y.W."/>
            <person name="Kajitani R."/>
            <person name="Morimoto H."/>
            <person name="Parhat M."/>
            <person name="Tsubouchi H."/>
            <person name="Bakenova O."/>
            <person name="Ogata M."/>
            <person name="Argunhan B."/>
            <person name="Aoki R."/>
            <person name="Kajiwara S."/>
            <person name="Itoh T."/>
            <person name="Iwasaki H."/>
        </authorList>
    </citation>
    <scope>NUCLEOTIDE SEQUENCE</scope>
    <source>
        <strain evidence="2">N6</strain>
    </source>
</reference>
<dbReference type="OrthoDB" id="537467at2759"/>
<keyword evidence="3" id="KW-1185">Reference proteome</keyword>
<feature type="compositionally biased region" description="Basic and acidic residues" evidence="1">
    <location>
        <begin position="27"/>
        <end position="41"/>
    </location>
</feature>
<evidence type="ECO:0000256" key="1">
    <source>
        <dbReference type="SAM" id="MobiDB-lite"/>
    </source>
</evidence>
<sequence length="147" mass="15965">MADHERTMTNPESDRDVIPFDASTSIHGEEEGGHGSEHGEISSEDDGTNLSSIKKKKPLTAKQAAKLDPGTSTKLCEGCGKPSDILIRCRKDDTDKWYLLCPGKCWKEASGGKVDGTADTPFYRYGGVWKNKKAATSGKKPKHVPSK</sequence>
<dbReference type="AlphaFoldDB" id="A0A8H3TP12"/>